<dbReference type="PANTHER" id="PTHR47177:SF3">
    <property type="entry name" value="F18C1.6 PROTEIN"/>
    <property type="match status" value="1"/>
</dbReference>
<evidence type="ECO:0000256" key="1">
    <source>
        <dbReference type="ARBA" id="ARBA00022723"/>
    </source>
</evidence>
<evidence type="ECO:0000256" key="3">
    <source>
        <dbReference type="ARBA" id="ARBA00022833"/>
    </source>
</evidence>
<keyword evidence="2 4" id="KW-0863">Zinc-finger</keyword>
<accession>A0AAU9IR77</accession>
<sequence>MKNRITRFNSRAETCGICLNAVEFQGKLDCCKHSFCFECIERWSQTENTCPLCKLRFTSITRISRRVNYCVKKKPKILYVKHKSQREIDDQFRLVFRRTENELDMNLGRLVFQEFQRGRGNEAVLRALISYFYLNLEN</sequence>
<dbReference type="InterPro" id="IPR001841">
    <property type="entry name" value="Znf_RING"/>
</dbReference>
<evidence type="ECO:0000256" key="2">
    <source>
        <dbReference type="ARBA" id="ARBA00022771"/>
    </source>
</evidence>
<name>A0AAU9IR77_9CILI</name>
<evidence type="ECO:0000313" key="6">
    <source>
        <dbReference type="EMBL" id="CAG9314654.1"/>
    </source>
</evidence>
<dbReference type="AlphaFoldDB" id="A0AAU9IR77"/>
<dbReference type="PANTHER" id="PTHR47177">
    <property type="entry name" value="F18C1.6 PROTEIN"/>
    <property type="match status" value="1"/>
</dbReference>
<comment type="caution">
    <text evidence="6">The sequence shown here is derived from an EMBL/GenBank/DDBJ whole genome shotgun (WGS) entry which is preliminary data.</text>
</comment>
<evidence type="ECO:0000259" key="5">
    <source>
        <dbReference type="PROSITE" id="PS50089"/>
    </source>
</evidence>
<gene>
    <name evidence="6" type="ORF">BSTOLATCC_MIC11654</name>
</gene>
<dbReference type="SUPFAM" id="SSF57850">
    <property type="entry name" value="RING/U-box"/>
    <property type="match status" value="1"/>
</dbReference>
<dbReference type="Pfam" id="PF13639">
    <property type="entry name" value="zf-RING_2"/>
    <property type="match status" value="1"/>
</dbReference>
<dbReference type="Proteomes" id="UP001162131">
    <property type="component" value="Unassembled WGS sequence"/>
</dbReference>
<dbReference type="EMBL" id="CAJZBQ010000012">
    <property type="protein sequence ID" value="CAG9314654.1"/>
    <property type="molecule type" value="Genomic_DNA"/>
</dbReference>
<protein>
    <recommendedName>
        <fullName evidence="5">RING-type domain-containing protein</fullName>
    </recommendedName>
</protein>
<proteinExistence type="predicted"/>
<dbReference type="PROSITE" id="PS50089">
    <property type="entry name" value="ZF_RING_2"/>
    <property type="match status" value="1"/>
</dbReference>
<keyword evidence="1" id="KW-0479">Metal-binding</keyword>
<dbReference type="PROSITE" id="PS00518">
    <property type="entry name" value="ZF_RING_1"/>
    <property type="match status" value="1"/>
</dbReference>
<dbReference type="SMART" id="SM00184">
    <property type="entry name" value="RING"/>
    <property type="match status" value="1"/>
</dbReference>
<dbReference type="InterPro" id="IPR017907">
    <property type="entry name" value="Znf_RING_CS"/>
</dbReference>
<dbReference type="InterPro" id="IPR013083">
    <property type="entry name" value="Znf_RING/FYVE/PHD"/>
</dbReference>
<dbReference type="GO" id="GO:0008270">
    <property type="term" value="F:zinc ion binding"/>
    <property type="evidence" value="ECO:0007669"/>
    <property type="project" value="UniProtKB-KW"/>
</dbReference>
<evidence type="ECO:0000313" key="7">
    <source>
        <dbReference type="Proteomes" id="UP001162131"/>
    </source>
</evidence>
<organism evidence="6 7">
    <name type="scientific">Blepharisma stoltei</name>
    <dbReference type="NCBI Taxonomy" id="1481888"/>
    <lineage>
        <taxon>Eukaryota</taxon>
        <taxon>Sar</taxon>
        <taxon>Alveolata</taxon>
        <taxon>Ciliophora</taxon>
        <taxon>Postciliodesmatophora</taxon>
        <taxon>Heterotrichea</taxon>
        <taxon>Heterotrichida</taxon>
        <taxon>Blepharismidae</taxon>
        <taxon>Blepharisma</taxon>
    </lineage>
</organism>
<dbReference type="Gene3D" id="3.30.40.10">
    <property type="entry name" value="Zinc/RING finger domain, C3HC4 (zinc finger)"/>
    <property type="match status" value="1"/>
</dbReference>
<evidence type="ECO:0000256" key="4">
    <source>
        <dbReference type="PROSITE-ProRule" id="PRU00175"/>
    </source>
</evidence>
<feature type="domain" description="RING-type" evidence="5">
    <location>
        <begin position="15"/>
        <end position="54"/>
    </location>
</feature>
<keyword evidence="3" id="KW-0862">Zinc</keyword>
<keyword evidence="7" id="KW-1185">Reference proteome</keyword>
<reference evidence="6" key="1">
    <citation type="submission" date="2021-09" db="EMBL/GenBank/DDBJ databases">
        <authorList>
            <consortium name="AG Swart"/>
            <person name="Singh M."/>
            <person name="Singh A."/>
            <person name="Seah K."/>
            <person name="Emmerich C."/>
        </authorList>
    </citation>
    <scope>NUCLEOTIDE SEQUENCE</scope>
    <source>
        <strain evidence="6">ATCC30299</strain>
    </source>
</reference>